<feature type="transmembrane region" description="Helical" evidence="1">
    <location>
        <begin position="71"/>
        <end position="91"/>
    </location>
</feature>
<protein>
    <submittedName>
        <fullName evidence="2">Putative membrane protein YesL</fullName>
    </submittedName>
</protein>
<dbReference type="OrthoDB" id="9814991at2"/>
<comment type="caution">
    <text evidence="2">The sequence shown here is derived from an EMBL/GenBank/DDBJ whole genome shotgun (WGS) entry which is preliminary data.</text>
</comment>
<dbReference type="Pfam" id="PF04854">
    <property type="entry name" value="DUF624"/>
    <property type="match status" value="1"/>
</dbReference>
<name>A0A3N1XF15_9FIRM</name>
<keyword evidence="1" id="KW-0812">Transmembrane</keyword>
<accession>A0A3N1XF15</accession>
<keyword evidence="3" id="KW-1185">Reference proteome</keyword>
<keyword evidence="1" id="KW-1133">Transmembrane helix</keyword>
<dbReference type="Proteomes" id="UP000273083">
    <property type="component" value="Unassembled WGS sequence"/>
</dbReference>
<sequence>MSSFFNLDNPIFTFLGKLFDIMVLSLVYIICCIPVITIGSATTALYYTIVKVIRKNRGYLMKEFFRSFKENFKIGTISWIFILLFSLILYVNNQITQQMEGTMGVVLYYTYRSAAILILITTLYLFPVLSRFQLGVWQLFKTSFFLSIKHLPSTILLVLLAVIFGLASYLTIILILFAPALCLYVSSFLLERVFKKYIPKQDESEFGESKLDQWYLD</sequence>
<reference evidence="2 3" key="1">
    <citation type="submission" date="2018-11" db="EMBL/GenBank/DDBJ databases">
        <title>Genomic Encyclopedia of Type Strains, Phase IV (KMG-IV): sequencing the most valuable type-strain genomes for metagenomic binning, comparative biology and taxonomic classification.</title>
        <authorList>
            <person name="Goeker M."/>
        </authorList>
    </citation>
    <scope>NUCLEOTIDE SEQUENCE [LARGE SCALE GENOMIC DNA]</scope>
    <source>
        <strain evidence="2 3">DSM 26537</strain>
    </source>
</reference>
<dbReference type="InterPro" id="IPR006938">
    <property type="entry name" value="DUF624"/>
</dbReference>
<proteinExistence type="predicted"/>
<keyword evidence="1" id="KW-0472">Membrane</keyword>
<evidence type="ECO:0000313" key="3">
    <source>
        <dbReference type="Proteomes" id="UP000273083"/>
    </source>
</evidence>
<gene>
    <name evidence="2" type="ORF">EDD66_11182</name>
</gene>
<feature type="transmembrane region" description="Helical" evidence="1">
    <location>
        <begin position="26"/>
        <end position="50"/>
    </location>
</feature>
<feature type="transmembrane region" description="Helical" evidence="1">
    <location>
        <begin position="111"/>
        <end position="132"/>
    </location>
</feature>
<dbReference type="AlphaFoldDB" id="A0A3N1XF15"/>
<evidence type="ECO:0000313" key="2">
    <source>
        <dbReference type="EMBL" id="ROR25320.1"/>
    </source>
</evidence>
<feature type="transmembrane region" description="Helical" evidence="1">
    <location>
        <begin position="170"/>
        <end position="190"/>
    </location>
</feature>
<dbReference type="RefSeq" id="WP_123610458.1">
    <property type="nucleotide sequence ID" value="NZ_RJVG01000011.1"/>
</dbReference>
<feature type="transmembrane region" description="Helical" evidence="1">
    <location>
        <begin position="144"/>
        <end position="164"/>
    </location>
</feature>
<organism evidence="2 3">
    <name type="scientific">Mobilisporobacter senegalensis</name>
    <dbReference type="NCBI Taxonomy" id="1329262"/>
    <lineage>
        <taxon>Bacteria</taxon>
        <taxon>Bacillati</taxon>
        <taxon>Bacillota</taxon>
        <taxon>Clostridia</taxon>
        <taxon>Lachnospirales</taxon>
        <taxon>Lachnospiraceae</taxon>
        <taxon>Mobilisporobacter</taxon>
    </lineage>
</organism>
<dbReference type="EMBL" id="RJVG01000011">
    <property type="protein sequence ID" value="ROR25320.1"/>
    <property type="molecule type" value="Genomic_DNA"/>
</dbReference>
<evidence type="ECO:0000256" key="1">
    <source>
        <dbReference type="SAM" id="Phobius"/>
    </source>
</evidence>